<feature type="compositionally biased region" description="Polar residues" evidence="1">
    <location>
        <begin position="166"/>
        <end position="176"/>
    </location>
</feature>
<reference evidence="2 3" key="1">
    <citation type="journal article" date="2014" name="PLoS Genet.">
        <title>Analysis of the Phlebiopsis gigantea genome, transcriptome and secretome provides insight into its pioneer colonization strategies of wood.</title>
        <authorList>
            <person name="Hori C."/>
            <person name="Ishida T."/>
            <person name="Igarashi K."/>
            <person name="Samejima M."/>
            <person name="Suzuki H."/>
            <person name="Master E."/>
            <person name="Ferreira P."/>
            <person name="Ruiz-Duenas F.J."/>
            <person name="Held B."/>
            <person name="Canessa P."/>
            <person name="Larrondo L.F."/>
            <person name="Schmoll M."/>
            <person name="Druzhinina I.S."/>
            <person name="Kubicek C.P."/>
            <person name="Gaskell J.A."/>
            <person name="Kersten P."/>
            <person name="St John F."/>
            <person name="Glasner J."/>
            <person name="Sabat G."/>
            <person name="Splinter BonDurant S."/>
            <person name="Syed K."/>
            <person name="Yadav J."/>
            <person name="Mgbeahuruike A.C."/>
            <person name="Kovalchuk A."/>
            <person name="Asiegbu F.O."/>
            <person name="Lackner G."/>
            <person name="Hoffmeister D."/>
            <person name="Rencoret J."/>
            <person name="Gutierrez A."/>
            <person name="Sun H."/>
            <person name="Lindquist E."/>
            <person name="Barry K."/>
            <person name="Riley R."/>
            <person name="Grigoriev I.V."/>
            <person name="Henrissat B."/>
            <person name="Kues U."/>
            <person name="Berka R.M."/>
            <person name="Martinez A.T."/>
            <person name="Covert S.F."/>
            <person name="Blanchette R.A."/>
            <person name="Cullen D."/>
        </authorList>
    </citation>
    <scope>NUCLEOTIDE SEQUENCE [LARGE SCALE GENOMIC DNA]</scope>
    <source>
        <strain evidence="2 3">11061_1 CR5-6</strain>
    </source>
</reference>
<evidence type="ECO:0000256" key="1">
    <source>
        <dbReference type="SAM" id="MobiDB-lite"/>
    </source>
</evidence>
<feature type="compositionally biased region" description="Acidic residues" evidence="1">
    <location>
        <begin position="52"/>
        <end position="67"/>
    </location>
</feature>
<dbReference type="HOGENOM" id="CLU_351283_0_0_1"/>
<evidence type="ECO:0000313" key="2">
    <source>
        <dbReference type="EMBL" id="KIP01832.1"/>
    </source>
</evidence>
<feature type="region of interest" description="Disordered" evidence="1">
    <location>
        <begin position="151"/>
        <end position="176"/>
    </location>
</feature>
<proteinExistence type="predicted"/>
<sequence length="801" mass="89881">MAPESSPSVVSKGKQPIRRASNALPPTKRARTELSSDELDVDLELETLSSDWSDEDDSPPTPDIENDELVLEDRDVRYSDILRQLQTAINAARIDKKPDRVERLIRMKDTVAKDYDKFARLKRDGLLPEQQEAQARGIAMRDLYRERMRPLTPHETSGRSDPPATPSESHVASSSRAPATIEALMRGCAFAQSPDQKVYYKAINTKTIPYGPSSYCVVAIKSDGRFGIVDPLHCPQILGSSEPYWALAPRRPRADHPASVLWRIPSIGDVENVPSTTFDDGLVLWCPATRGLLHAAVDFLKPLSTRSHDELVDQIRTLDSYNRAHPGQLSAQAQLSLAQFRTDITHLAELQDQLVYALSMFGAPGSFRDFKLQWAHLHRCWVQCWAFIEFRKLKSPSESGIPNPLHPGLDGSGHAVRLCGYGVPVWEIGQMSHAEQSWPWQILGTPENIPQDRGDMPEGWTQNVQAGSQLFRTIATFSRRLADRTLVAWQPQQRLPGELSSLSLMANGRCLAALGAVAGTFAERIHILLPRRVSVWQSALEAIGTDTRSKNATSALGTRLPDPEFLFTPQTPARVFFYVGIWLTHRPHVRQALLTMDSNSLPLKSSAWRVLFDRQPPSNTQAASQASELSTTGNHTKKYKEKLKILQNLSAFLGVEIKPRADEIMAYVWRGHTLHKADFADRGYLESSIGPLTALQRNIITEIAPDGHPLIPTIPPRRDAGLWANNIRDRVRSLEGLRKYLVRWPGTPAWLARVPPLSFDTPEKQLLEFEREAARYYCRVFFDEFGRAPAVPRILRLPGHM</sequence>
<dbReference type="AlphaFoldDB" id="A0A0C3RZG7"/>
<feature type="compositionally biased region" description="Acidic residues" evidence="1">
    <location>
        <begin position="35"/>
        <end position="45"/>
    </location>
</feature>
<dbReference type="STRING" id="745531.A0A0C3RZG7"/>
<protein>
    <submittedName>
        <fullName evidence="2">Uncharacterized protein</fullName>
    </submittedName>
</protein>
<accession>A0A0C3RZG7</accession>
<organism evidence="2 3">
    <name type="scientific">Phlebiopsis gigantea (strain 11061_1 CR5-6)</name>
    <name type="common">White-rot fungus</name>
    <name type="synonym">Peniophora gigantea</name>
    <dbReference type="NCBI Taxonomy" id="745531"/>
    <lineage>
        <taxon>Eukaryota</taxon>
        <taxon>Fungi</taxon>
        <taxon>Dikarya</taxon>
        <taxon>Basidiomycota</taxon>
        <taxon>Agaricomycotina</taxon>
        <taxon>Agaricomycetes</taxon>
        <taxon>Polyporales</taxon>
        <taxon>Phanerochaetaceae</taxon>
        <taxon>Phlebiopsis</taxon>
    </lineage>
</organism>
<dbReference type="OrthoDB" id="2692137at2759"/>
<gene>
    <name evidence="2" type="ORF">PHLGIDRAFT_123018</name>
</gene>
<evidence type="ECO:0000313" key="3">
    <source>
        <dbReference type="Proteomes" id="UP000053257"/>
    </source>
</evidence>
<keyword evidence="3" id="KW-1185">Reference proteome</keyword>
<dbReference type="Proteomes" id="UP000053257">
    <property type="component" value="Unassembled WGS sequence"/>
</dbReference>
<dbReference type="EMBL" id="KN840732">
    <property type="protein sequence ID" value="KIP01832.1"/>
    <property type="molecule type" value="Genomic_DNA"/>
</dbReference>
<name>A0A0C3RZG7_PHLG1</name>
<feature type="region of interest" description="Disordered" evidence="1">
    <location>
        <begin position="1"/>
        <end position="67"/>
    </location>
</feature>